<dbReference type="Proteomes" id="UP000249390">
    <property type="component" value="Unassembled WGS sequence"/>
</dbReference>
<comment type="caution">
    <text evidence="2">The sequence shown here is derived from an EMBL/GenBank/DDBJ whole genome shotgun (WGS) entry which is preliminary data.</text>
</comment>
<evidence type="ECO:0000313" key="2">
    <source>
        <dbReference type="EMBL" id="RAL40111.1"/>
    </source>
</evidence>
<dbReference type="EMBL" id="NQVE01000195">
    <property type="protein sequence ID" value="RAL40111.1"/>
    <property type="molecule type" value="Genomic_DNA"/>
</dbReference>
<sequence>MEEEEEEEECIIHHDYNVQRPLKSVQTMDGGQEQHAADTGARKDGRRVGVALKECAWGGGGRVKEEGKKEERRRRR</sequence>
<name>A0A328D716_9ASTE</name>
<dbReference type="AlphaFoldDB" id="A0A328D716"/>
<organism evidence="2 3">
    <name type="scientific">Cuscuta australis</name>
    <dbReference type="NCBI Taxonomy" id="267555"/>
    <lineage>
        <taxon>Eukaryota</taxon>
        <taxon>Viridiplantae</taxon>
        <taxon>Streptophyta</taxon>
        <taxon>Embryophyta</taxon>
        <taxon>Tracheophyta</taxon>
        <taxon>Spermatophyta</taxon>
        <taxon>Magnoliopsida</taxon>
        <taxon>eudicotyledons</taxon>
        <taxon>Gunneridae</taxon>
        <taxon>Pentapetalae</taxon>
        <taxon>asterids</taxon>
        <taxon>lamiids</taxon>
        <taxon>Solanales</taxon>
        <taxon>Convolvulaceae</taxon>
        <taxon>Cuscuteae</taxon>
        <taxon>Cuscuta</taxon>
        <taxon>Cuscuta subgen. Grammica</taxon>
        <taxon>Cuscuta sect. Cleistogrammica</taxon>
    </lineage>
</organism>
<accession>A0A328D716</accession>
<reference evidence="2 3" key="1">
    <citation type="submission" date="2018-06" db="EMBL/GenBank/DDBJ databases">
        <title>The Genome of Cuscuta australis (Dodder) Provides Insight into the Evolution of Plant Parasitism.</title>
        <authorList>
            <person name="Liu H."/>
        </authorList>
    </citation>
    <scope>NUCLEOTIDE SEQUENCE [LARGE SCALE GENOMIC DNA]</scope>
    <source>
        <strain evidence="3">cv. Yunnan</strain>
        <tissue evidence="2">Vines</tissue>
    </source>
</reference>
<protein>
    <submittedName>
        <fullName evidence="2">Uncharacterized protein</fullName>
    </submittedName>
</protein>
<gene>
    <name evidence="2" type="ORF">DM860_008251</name>
</gene>
<evidence type="ECO:0000313" key="3">
    <source>
        <dbReference type="Proteomes" id="UP000249390"/>
    </source>
</evidence>
<proteinExistence type="predicted"/>
<evidence type="ECO:0000256" key="1">
    <source>
        <dbReference type="SAM" id="MobiDB-lite"/>
    </source>
</evidence>
<keyword evidence="3" id="KW-1185">Reference proteome</keyword>
<feature type="region of interest" description="Disordered" evidence="1">
    <location>
        <begin position="24"/>
        <end position="45"/>
    </location>
</feature>